<proteinExistence type="predicted"/>
<dbReference type="RefSeq" id="WP_265546980.1">
    <property type="nucleotide sequence ID" value="NZ_CP098740.1"/>
</dbReference>
<evidence type="ECO:0000313" key="2">
    <source>
        <dbReference type="EMBL" id="UZK58334.1"/>
    </source>
</evidence>
<keyword evidence="3" id="KW-1185">Reference proteome</keyword>
<accession>A0ABY6Q278</accession>
<dbReference type="EMBL" id="CP098740">
    <property type="protein sequence ID" value="UZK58334.1"/>
    <property type="molecule type" value="Genomic_DNA"/>
</dbReference>
<evidence type="ECO:0000256" key="1">
    <source>
        <dbReference type="SAM" id="MobiDB-lite"/>
    </source>
</evidence>
<feature type="compositionally biased region" description="Basic and acidic residues" evidence="1">
    <location>
        <begin position="259"/>
        <end position="270"/>
    </location>
</feature>
<dbReference type="Proteomes" id="UP001164963">
    <property type="component" value="Chromosome"/>
</dbReference>
<gene>
    <name evidence="2" type="ORF">NEH16_33435</name>
</gene>
<sequence length="270" mass="29380">MSDTWEQLFADADTSVREPRRAFDVGAGLRRIAHDTAHLPSPGPVPVGGHPSALRRLGVMARVVVTQAGAAAHMEELTALLGGDDTIAQFDGWTTGVDIDGVQVFACMLYLAHHPESARFWWRFAAGAGSSGAAYCLYLDHLALGDEGEAKFWKRQVTTLFCPDAAKDREVDPQAFLKALEHFTNDSARRNASRAVLTGGLEADVDHLADRHTDDGLVCRPDARLADRIHELAGRPETQKSGAGPKVPRPPSPRRTTHQHPEERSTCHAD</sequence>
<name>A0ABY6Q278_9ACTN</name>
<feature type="region of interest" description="Disordered" evidence="1">
    <location>
        <begin position="229"/>
        <end position="270"/>
    </location>
</feature>
<organism evidence="2 3">
    <name type="scientific">Streptomyces drozdowiczii</name>
    <dbReference type="NCBI Taxonomy" id="202862"/>
    <lineage>
        <taxon>Bacteria</taxon>
        <taxon>Bacillati</taxon>
        <taxon>Actinomycetota</taxon>
        <taxon>Actinomycetes</taxon>
        <taxon>Kitasatosporales</taxon>
        <taxon>Streptomycetaceae</taxon>
        <taxon>Streptomyces</taxon>
    </lineage>
</organism>
<evidence type="ECO:0000313" key="3">
    <source>
        <dbReference type="Proteomes" id="UP001164963"/>
    </source>
</evidence>
<protein>
    <submittedName>
        <fullName evidence="2">Uncharacterized protein</fullName>
    </submittedName>
</protein>
<feature type="compositionally biased region" description="Basic and acidic residues" evidence="1">
    <location>
        <begin position="229"/>
        <end position="238"/>
    </location>
</feature>
<reference evidence="2" key="1">
    <citation type="journal article" date="2022" name="Front. Microbiol.">
        <title>Mirubactin C rescues the lethal effect of cell wall biosynthesis mutations in Bacillus subtilis.</title>
        <authorList>
            <person name="Kepplinger B."/>
            <person name="Wen X."/>
            <person name="Tyler A.R."/>
            <person name="Kim B.Y."/>
            <person name="Brown J."/>
            <person name="Banks P."/>
            <person name="Dashti Y."/>
            <person name="Mackenzie E.S."/>
            <person name="Wills C."/>
            <person name="Kawai Y."/>
            <person name="Waldron K.J."/>
            <person name="Allenby N.E.E."/>
            <person name="Wu L.J."/>
            <person name="Hall M.J."/>
            <person name="Errington J."/>
        </authorList>
    </citation>
    <scope>NUCLEOTIDE SEQUENCE</scope>
    <source>
        <strain evidence="2">MDA8-470</strain>
    </source>
</reference>